<evidence type="ECO:0008006" key="3">
    <source>
        <dbReference type="Google" id="ProtNLM"/>
    </source>
</evidence>
<dbReference type="AlphaFoldDB" id="A0A520MYA8"/>
<organism evidence="1 2">
    <name type="scientific">SAR86 cluster bacterium</name>
    <dbReference type="NCBI Taxonomy" id="2030880"/>
    <lineage>
        <taxon>Bacteria</taxon>
        <taxon>Pseudomonadati</taxon>
        <taxon>Pseudomonadota</taxon>
        <taxon>Gammaproteobacteria</taxon>
        <taxon>SAR86 cluster</taxon>
    </lineage>
</organism>
<dbReference type="EMBL" id="SHBH01000016">
    <property type="protein sequence ID" value="RZO26215.1"/>
    <property type="molecule type" value="Genomic_DNA"/>
</dbReference>
<comment type="caution">
    <text evidence="1">The sequence shown here is derived from an EMBL/GenBank/DDBJ whole genome shotgun (WGS) entry which is preliminary data.</text>
</comment>
<name>A0A520MYA8_9GAMM</name>
<protein>
    <recommendedName>
        <fullName evidence="3">DUF3108 domain-containing protein</fullName>
    </recommendedName>
</protein>
<reference evidence="1 2" key="1">
    <citation type="submission" date="2019-02" db="EMBL/GenBank/DDBJ databases">
        <title>Prokaryotic population dynamics and viral predation in marine succession experiment using metagenomics: the confinement effect.</title>
        <authorList>
            <person name="Haro-Moreno J.M."/>
            <person name="Rodriguez-Valera F."/>
            <person name="Lopez-Perez M."/>
        </authorList>
    </citation>
    <scope>NUCLEOTIDE SEQUENCE [LARGE SCALE GENOMIC DNA]</scope>
    <source>
        <strain evidence="1">MED-G162</strain>
    </source>
</reference>
<evidence type="ECO:0000313" key="2">
    <source>
        <dbReference type="Proteomes" id="UP000319384"/>
    </source>
</evidence>
<dbReference type="Proteomes" id="UP000319384">
    <property type="component" value="Unassembled WGS sequence"/>
</dbReference>
<evidence type="ECO:0000313" key="1">
    <source>
        <dbReference type="EMBL" id="RZO26215.1"/>
    </source>
</evidence>
<sequence>MNSKNKLLFMTFLFINFVIGDIPSYSAKYTFESDEISISGVRSFKSDLNGSEIKFEASNLLANLFFSSKFKIINGEVIPETYDIKIKPKFLNRDQSILFDQVKTEISSSGSNEWISTYKEGNQIYDPLNVQIVIRSLVKQELKSFNLNLVNMEVGGFKNYIFKYIRNEKCDFDEKTLNCLIYERTQLDSNRKVTYYLAEELEYMFIRIIDSDEETTNRLTLKEILSFG</sequence>
<gene>
    <name evidence="1" type="ORF">EVA95_02415</name>
</gene>
<accession>A0A520MYA8</accession>
<proteinExistence type="predicted"/>